<dbReference type="EMBL" id="BK015643">
    <property type="protein sequence ID" value="DAE17631.1"/>
    <property type="molecule type" value="Genomic_DNA"/>
</dbReference>
<dbReference type="InterPro" id="IPR013783">
    <property type="entry name" value="Ig-like_fold"/>
</dbReference>
<proteinExistence type="predicted"/>
<name>A0A8S5QEE8_9CAUD</name>
<organism evidence="1">
    <name type="scientific">Podoviridae sp. ctx0K11</name>
    <dbReference type="NCBI Taxonomy" id="2825287"/>
    <lineage>
        <taxon>Viruses</taxon>
        <taxon>Duplodnaviria</taxon>
        <taxon>Heunggongvirae</taxon>
        <taxon>Uroviricota</taxon>
        <taxon>Caudoviricetes</taxon>
    </lineage>
</organism>
<sequence>MSDLNITQSAFNAGELSPRLYSRVNLEKYASGAKVIANFYVMKEGGLNKRPGSYFIGEAYNQSKPSRLKRFQFSEDQGYALEFSDHKMRVISEGGFVVKEDGGIFELDIPFDIDEVWQMKFEQSADVVYITHPSHLPQMLKRFDHDNWTIEDMAFVPKTPTPTGLTAKGSGSSQTYKYKVSAINEETGEESLTTMVEIKSDQLSQTKQITLTWNKVEGCKKYNVYRLSAGMYGWISTVVDDDDATTISMSDDNVAPDFNITPAIKRNPFDGPNKYPSVCGIHEQRMAMAATYEDYELIEMSRAGTYNNFTMSNPLQDDDAFSIRATGKQINTIYHLISLNDLLITTANGVWKVMPGDTGFLSGKWPKIKQQNVYHCDNIEPLIIGNQALFMSDGHVRTLGYALTSDGYDGEDISILATHLFDGRQLVAWDYCSSANLIWFVFADGGAVALTFIKEQQLVAYTRYITEGWFESICSVKENGVESIYAVVLRNVNGTPKRFLERFVINQDSENKEDDYLFMDCAARADLEEPVSEVSGLDYLEGATVGVMVDGGYQGEKVVENGKISFVTPGKHIKVGLLYDALYHSLSIDYPLNNGTSSQGQYKRISGARIMVENSGSFKIAQVDDKNQFVRPAMSYQNYGEGYDFVSGTRRVDLEGGYNFAGEIEIVSDTPTPLTINAITAVVAHGG</sequence>
<reference evidence="1" key="1">
    <citation type="journal article" date="2021" name="Proc. Natl. Acad. Sci. U.S.A.">
        <title>A Catalog of Tens of Thousands of Viruses from Human Metagenomes Reveals Hidden Associations with Chronic Diseases.</title>
        <authorList>
            <person name="Tisza M.J."/>
            <person name="Buck C.B."/>
        </authorList>
    </citation>
    <scope>NUCLEOTIDE SEQUENCE</scope>
    <source>
        <strain evidence="1">Ctx0K11</strain>
    </source>
</reference>
<accession>A0A8S5QEE8</accession>
<evidence type="ECO:0000313" key="1">
    <source>
        <dbReference type="EMBL" id="DAE17631.1"/>
    </source>
</evidence>
<protein>
    <submittedName>
        <fullName evidence="1">Stabilization protein</fullName>
    </submittedName>
</protein>
<dbReference type="Gene3D" id="2.60.40.10">
    <property type="entry name" value="Immunoglobulins"/>
    <property type="match status" value="1"/>
</dbReference>